<feature type="region of interest" description="Disordered" evidence="3">
    <location>
        <begin position="2706"/>
        <end position="2761"/>
    </location>
</feature>
<dbReference type="InterPro" id="IPR007110">
    <property type="entry name" value="Ig-like_dom"/>
</dbReference>
<feature type="region of interest" description="Disordered" evidence="3">
    <location>
        <begin position="2573"/>
        <end position="2613"/>
    </location>
</feature>
<feature type="domain" description="Fibronectin type-III" evidence="6">
    <location>
        <begin position="2004"/>
        <end position="2100"/>
    </location>
</feature>
<feature type="domain" description="Ig-like" evidence="5">
    <location>
        <begin position="881"/>
        <end position="985"/>
    </location>
</feature>
<feature type="compositionally biased region" description="Polar residues" evidence="3">
    <location>
        <begin position="3731"/>
        <end position="3741"/>
    </location>
</feature>
<proteinExistence type="predicted"/>
<comment type="caution">
    <text evidence="7">The sequence shown here is derived from an EMBL/GenBank/DDBJ whole genome shotgun (WGS) entry which is preliminary data.</text>
</comment>
<dbReference type="SMART" id="SM00327">
    <property type="entry name" value="VWA"/>
    <property type="match status" value="2"/>
</dbReference>
<feature type="region of interest" description="Disordered" evidence="3">
    <location>
        <begin position="1"/>
        <end position="73"/>
    </location>
</feature>
<feature type="region of interest" description="Disordered" evidence="3">
    <location>
        <begin position="4129"/>
        <end position="4163"/>
    </location>
</feature>
<dbReference type="InterPro" id="IPR003961">
    <property type="entry name" value="FN3_dom"/>
</dbReference>
<evidence type="ECO:0000313" key="7">
    <source>
        <dbReference type="EMBL" id="CAD5215684.1"/>
    </source>
</evidence>
<feature type="compositionally biased region" description="Basic and acidic residues" evidence="3">
    <location>
        <begin position="2423"/>
        <end position="2437"/>
    </location>
</feature>
<feature type="domain" description="Fibronectin type-III" evidence="6">
    <location>
        <begin position="581"/>
        <end position="677"/>
    </location>
</feature>
<dbReference type="InterPro" id="IPR002035">
    <property type="entry name" value="VWF_A"/>
</dbReference>
<feature type="domain" description="Ig-like" evidence="5">
    <location>
        <begin position="1204"/>
        <end position="1280"/>
    </location>
</feature>
<feature type="region of interest" description="Disordered" evidence="3">
    <location>
        <begin position="3995"/>
        <end position="4016"/>
    </location>
</feature>
<dbReference type="SMART" id="SM00181">
    <property type="entry name" value="EGF"/>
    <property type="match status" value="2"/>
</dbReference>
<keyword evidence="2" id="KW-0677">Repeat</keyword>
<feature type="domain" description="Fibronectin type-III" evidence="6">
    <location>
        <begin position="1702"/>
        <end position="1806"/>
    </location>
</feature>
<dbReference type="SUPFAM" id="SSF57196">
    <property type="entry name" value="EGF/Laminin"/>
    <property type="match status" value="1"/>
</dbReference>
<evidence type="ECO:0008006" key="9">
    <source>
        <dbReference type="Google" id="ProtNLM"/>
    </source>
</evidence>
<feature type="region of interest" description="Disordered" evidence="3">
    <location>
        <begin position="3847"/>
        <end position="3910"/>
    </location>
</feature>
<dbReference type="PROSITE" id="PS50853">
    <property type="entry name" value="FN3"/>
    <property type="match status" value="10"/>
</dbReference>
<evidence type="ECO:0000256" key="1">
    <source>
        <dbReference type="ARBA" id="ARBA00004239"/>
    </source>
</evidence>
<feature type="domain" description="Fibronectin type-III" evidence="6">
    <location>
        <begin position="1581"/>
        <end position="1697"/>
    </location>
</feature>
<dbReference type="SUPFAM" id="SSF48726">
    <property type="entry name" value="Immunoglobulin"/>
    <property type="match status" value="6"/>
</dbReference>
<feature type="compositionally biased region" description="Basic and acidic residues" evidence="3">
    <location>
        <begin position="45"/>
        <end position="63"/>
    </location>
</feature>
<dbReference type="Proteomes" id="UP000783686">
    <property type="component" value="Unassembled WGS sequence"/>
</dbReference>
<feature type="domain" description="Fibronectin type-III" evidence="6">
    <location>
        <begin position="1387"/>
        <end position="1492"/>
    </location>
</feature>
<dbReference type="PANTHER" id="PTHR31460:SF3">
    <property type="entry name" value="MESOCENTIN"/>
    <property type="match status" value="1"/>
</dbReference>
<dbReference type="GO" id="GO:0005576">
    <property type="term" value="C:extracellular region"/>
    <property type="evidence" value="ECO:0007669"/>
    <property type="project" value="UniProtKB-SubCell"/>
</dbReference>
<feature type="domain" description="VWFA" evidence="4">
    <location>
        <begin position="4882"/>
        <end position="5054"/>
    </location>
</feature>
<dbReference type="CDD" id="cd00063">
    <property type="entry name" value="FN3"/>
    <property type="match status" value="9"/>
</dbReference>
<feature type="region of interest" description="Disordered" evidence="3">
    <location>
        <begin position="3699"/>
        <end position="3816"/>
    </location>
</feature>
<dbReference type="Pfam" id="PF00047">
    <property type="entry name" value="ig"/>
    <property type="match status" value="2"/>
</dbReference>
<dbReference type="CDD" id="cd01450">
    <property type="entry name" value="vWFA_subfamily_ECM"/>
    <property type="match status" value="2"/>
</dbReference>
<gene>
    <name evidence="7" type="ORF">BOKJ2_LOCUS6216</name>
</gene>
<dbReference type="Proteomes" id="UP000614601">
    <property type="component" value="Unassembled WGS sequence"/>
</dbReference>
<dbReference type="SMART" id="SM00408">
    <property type="entry name" value="IGc2"/>
    <property type="match status" value="6"/>
</dbReference>
<feature type="domain" description="Ig-like" evidence="5">
    <location>
        <begin position="1810"/>
        <end position="1906"/>
    </location>
</feature>
<feature type="domain" description="Fibronectin type-III" evidence="6">
    <location>
        <begin position="1284"/>
        <end position="1384"/>
    </location>
</feature>
<feature type="compositionally biased region" description="Polar residues" evidence="3">
    <location>
        <begin position="2042"/>
        <end position="2056"/>
    </location>
</feature>
<feature type="region of interest" description="Disordered" evidence="3">
    <location>
        <begin position="2039"/>
        <end position="2061"/>
    </location>
</feature>
<evidence type="ECO:0000259" key="4">
    <source>
        <dbReference type="PROSITE" id="PS50234"/>
    </source>
</evidence>
<dbReference type="Pfam" id="PF00041">
    <property type="entry name" value="fn3"/>
    <property type="match status" value="8"/>
</dbReference>
<feature type="compositionally biased region" description="Basic and acidic residues" evidence="3">
    <location>
        <begin position="4151"/>
        <end position="4160"/>
    </location>
</feature>
<dbReference type="InterPro" id="IPR000742">
    <property type="entry name" value="EGF"/>
</dbReference>
<feature type="compositionally biased region" description="Basic and acidic residues" evidence="3">
    <location>
        <begin position="2293"/>
        <end position="2304"/>
    </location>
</feature>
<dbReference type="OrthoDB" id="10253954at2759"/>
<dbReference type="PANTHER" id="PTHR31460">
    <property type="match status" value="1"/>
</dbReference>
<feature type="region of interest" description="Disordered" evidence="3">
    <location>
        <begin position="3454"/>
        <end position="3473"/>
    </location>
</feature>
<dbReference type="SMART" id="SM00060">
    <property type="entry name" value="FN3"/>
    <property type="match status" value="10"/>
</dbReference>
<protein>
    <recommendedName>
        <fullName evidence="9">Mesocentin</fullName>
    </recommendedName>
</protein>
<feature type="region of interest" description="Disordered" evidence="3">
    <location>
        <begin position="3096"/>
        <end position="3207"/>
    </location>
</feature>
<dbReference type="InterPro" id="IPR013098">
    <property type="entry name" value="Ig_I-set"/>
</dbReference>
<dbReference type="EMBL" id="CAJFDH010000003">
    <property type="protein sequence ID" value="CAD5215684.1"/>
    <property type="molecule type" value="Genomic_DNA"/>
</dbReference>
<name>A0A811KKR9_9BILA</name>
<dbReference type="InterPro" id="IPR053224">
    <property type="entry name" value="Sensory_adhesion_molecule"/>
</dbReference>
<feature type="compositionally biased region" description="Basic and acidic residues" evidence="3">
    <location>
        <begin position="3704"/>
        <end position="3713"/>
    </location>
</feature>
<feature type="region of interest" description="Disordered" evidence="3">
    <location>
        <begin position="4044"/>
        <end position="4072"/>
    </location>
</feature>
<feature type="region of interest" description="Disordered" evidence="3">
    <location>
        <begin position="3527"/>
        <end position="3546"/>
    </location>
</feature>
<comment type="subcellular location">
    <subcellularLocation>
        <location evidence="1">Secreted</location>
        <location evidence="1">Extracellular space</location>
    </subcellularLocation>
</comment>
<dbReference type="Gene3D" id="3.40.50.410">
    <property type="entry name" value="von Willebrand factor, type A domain"/>
    <property type="match status" value="2"/>
</dbReference>
<feature type="domain" description="Fibronectin type-III" evidence="6">
    <location>
        <begin position="395"/>
        <end position="492"/>
    </location>
</feature>
<dbReference type="InterPro" id="IPR013783">
    <property type="entry name" value="Ig-like_fold"/>
</dbReference>
<feature type="domain" description="Fibronectin type-III" evidence="6">
    <location>
        <begin position="781"/>
        <end position="878"/>
    </location>
</feature>
<dbReference type="Pfam" id="PF07679">
    <property type="entry name" value="I-set"/>
    <property type="match status" value="1"/>
</dbReference>
<feature type="compositionally biased region" description="Low complexity" evidence="3">
    <location>
        <begin position="27"/>
        <end position="41"/>
    </location>
</feature>
<dbReference type="SUPFAM" id="SSF53300">
    <property type="entry name" value="vWA-like"/>
    <property type="match status" value="2"/>
</dbReference>
<feature type="domain" description="Ig-like" evidence="5">
    <location>
        <begin position="496"/>
        <end position="580"/>
    </location>
</feature>
<dbReference type="InterPro" id="IPR036116">
    <property type="entry name" value="FN3_sf"/>
</dbReference>
<feature type="domain" description="Fibronectin type-III" evidence="6">
    <location>
        <begin position="1095"/>
        <end position="1200"/>
    </location>
</feature>
<feature type="region of interest" description="Disordered" evidence="3">
    <location>
        <begin position="1369"/>
        <end position="1396"/>
    </location>
</feature>
<accession>A0A811KKR9</accession>
<keyword evidence="8" id="KW-1185">Reference proteome</keyword>
<dbReference type="InterPro" id="IPR003598">
    <property type="entry name" value="Ig_sub2"/>
</dbReference>
<evidence type="ECO:0000256" key="3">
    <source>
        <dbReference type="SAM" id="MobiDB-lite"/>
    </source>
</evidence>
<dbReference type="PROSITE" id="PS50835">
    <property type="entry name" value="IG_LIKE"/>
    <property type="match status" value="7"/>
</dbReference>
<feature type="compositionally biased region" description="Basic and acidic residues" evidence="3">
    <location>
        <begin position="2578"/>
        <end position="2600"/>
    </location>
</feature>
<feature type="compositionally biased region" description="Polar residues" evidence="3">
    <location>
        <begin position="2789"/>
        <end position="2800"/>
    </location>
</feature>
<feature type="compositionally biased region" description="Basic and acidic residues" evidence="3">
    <location>
        <begin position="2982"/>
        <end position="2998"/>
    </location>
</feature>
<dbReference type="SUPFAM" id="SSF49265">
    <property type="entry name" value="Fibronectin type III"/>
    <property type="match status" value="8"/>
</dbReference>
<dbReference type="InterPro" id="IPR036465">
    <property type="entry name" value="vWFA_dom_sf"/>
</dbReference>
<feature type="region of interest" description="Disordered" evidence="3">
    <location>
        <begin position="2783"/>
        <end position="2804"/>
    </location>
</feature>
<evidence type="ECO:0000256" key="2">
    <source>
        <dbReference type="ARBA" id="ARBA00022737"/>
    </source>
</evidence>
<dbReference type="PROSITE" id="PS50234">
    <property type="entry name" value="VWFA"/>
    <property type="match status" value="2"/>
</dbReference>
<sequence>MSGTKPNKYTVRSARPSRCDQLRQNLSSSWSSSSSPSSESSDAGRLSRSEADLRKLLRLDPTRRQQPGRNDTGKCVISADQAVHYCGFTEEVTAPIIPPTKQGQCHVSQKSGREICFPSYEQLDTTCTDPAPAEQQSPGPVPPPVIKHATVRAMAFVAPDDLQRLIKQYYRQNQQPIPKDLNYDLKPYLFARYRCDYGYELIDEVDTVFCSGRQWIQSLPECRGKGPCAVDNGGCSHSCISPDNTTVECRCPKGLVLDVDDKTCIKPAPKNECKNLQGCVCESINDLQLSCTCRPSGNKCLLQKGPPKIFLHPPPPYQNEPGSSVNITCSGVGYPFPDTIWTSNDDQPFGQQKDPNAAYNAQMSVTDVVKNGQFTCTSTNKHGQAEKVADIVVAGPDATHLEKVDSDRTSVEVHWIPPDHVNRPITHYTIYYTNNPQQPVKNWKSVDVNEPNRNVVIEDLRSDTEYTFRVRANDNLGPGKLSNAVSAKTQEAAKRPAVEIVEGEELRIAPNEPFTLNCNVIRGDPTPVIVWESKGRSISNPQEGRSIALQHKGLLEETSFLCVAENEAGKTSKRIHVVVTGPTAPERIRTNVDGDDIGLQWEPPRITNGPMEDYEILYTDDPSLPEDQWQTTNSDGKTSALIPDLKELTDYTFRVKGKNANGVGLPSKDYNVTTWLKPRPPQITLKPEGDVEVKPSADELVIECEATGVPKPKIAWFWDDQLVSDGENDFRVYDVSKMDALNVTNSKLIARSTTKTGKARCEAVNKEGSDEKEINVKVLGPGTPPKDIHPQPEENGIKVEWTEPDVPNGNIKEYVVHYSKDPDSPLDEWQQVVVPADKTVAVIEDREEDTPYVVRIQAKTDDGPGIISEPYEVTTGKKHIPLTTKLEILDPAYTPGEDLVVEPGQKIKFRCITEGRPTPSLSYNWLPLDSTESGEEPIHIRTNPAPDAEHTYQSDETETQTFTKRRLVCQGRNPDGVKDDSVTFDVKKPGSPPVTIDPDVDVDNKVTIKWKPPVHPNGDITGYKVYLSADPSKPLDQWQTFDVPASEDPQIQFGRGELEPDTPYHVQVSAVNPDGEGVKSDPVPFQTQSGAPIDAPTDVLASVAPDNSVNISWTGPSQPNGPIQSYTVYLTPADPSTNDDNYKSWPKISVPSTEDIGNITLDKDEYQILPNKEYRVRVTATNDQSEGPASETISFNTGTGEIVPTIKLSPSDNPTKVDPLGDLTVTCTADGIPDPTVYWVIDGEKTNSNVLQLTGLVKDKVVECKAVNNAGEATEPLRIEVQGPGTPPVISSIQALPDQEIQVEWNAPDEPNGQITNYIVKYGEIPEGETSPTSWEEITVPGNQGEASIKGLKPKTTYYVKVQAISDRGPGVESDTQRAKTLPITPPPPNVSKVDVHPNNTVAILFDAVPDPENPETKIKNYKIHYTSDDPLTEGTEWKEMTWTHPDDSPTVAIPIDGENFEPNKKYNIKITPEGEITGTSSDPMPFETGSGIIAPEKPTFNVDAPDNTIKVPAGTDYSVTCISDGRPPPKFTWVDSEGNVVSEGPVLSVNDVKTTKNFKCRAENTGGSEETDFQIYVAGPGDAPEITNMHAHKPRTIEVRWDPPKIPNGEITRYIIYYTPLDDQDPGKQVGQVPSKPVSEWLTHHVTGEKVNEGDKEATIKDYIDPDTSYAFVIQAVNDDGPGPYSVQQNIRTMSRAQEGPPTDLRVEPIDQNSAEIDWKRPENVEEDPIGYEIFYVPANKEIEIDEFDSLPKWTKLSVDDGNAESYVLNDGLQPDTEYVFKIRAIYPKGPGVFSEPCISRTLPEGNAPVITVSSGGEGTEGTTKIALLPGSSLLVFCNATGSPSPSVNWIRQGSIPIDPSTVKNEGYATRWSLNVNNITEDTTFNCVAQNPLGKANWTIDLDIVEELPENWKNSLIKAKKDGDDVVLDVNDKAKESLQDPKEWTLKLTDDPSKPKDEWRTIESNGRPLDDIRVDDTLPGKPYYVTVTDPNTGLESPILSFVTPKPAEIVNVGANIDDDIVVDFKPAVGPSDVENYEIKSWPSNDPSNVRTQQVDPTKLNGNVIPDLAPDTDYNFQVVTNFKDGSNLEGDPMSTKTPPQDVKCDCSHACRLEKDEEGKAKVKCYCPQGFELEEDEKTCKKVADTETKQIVVEVTPAYDDKTNRFDDLSQQHSIDGSPLPTNEYGKPIYLEDDITSQPLPTDSLGRVIRPIVRVDGSRLPVDGDGNTLNQLSQVIEKNDEGQPLGPDNEILTKNLNGDWLYPEIDNHGHALPFDKNGKHVYPIIGSDGNILRTNDDGQRIDRNGEPIPTNPYGRPIGPDGSPLPTDAEQNYRWNDDVDDITDEPFPTDIIGHIVYPIVDQHGKLLPLNEEGHHVDDNGVEIPTNEYGFPVHPQTADILPKNSQGQYILSDGKEETPTPEADDQERGQDVTPTERHAPIYDTNGDVLPTNYDGDYLDRTGNTIQTDSLGRPLNAHGQVLPTNADGNYVLQDVAPTNSDGGKVNVVDFQGRPLPTDQSGRPLAENGSPIEVKEGQYVDEDGNPLPTDSAGNAVFGTPDTSEEAAKDLEFPIVDANGYPLPKDEHGRFIDSRGEPFRKDDDNKPLGLDGQVLPNDSSGNYIYTPEKKPTNFAGDPVVVKGADHQPVPLDQQDRPLDTNGDPLLIRDGQYMNKDGNPLPLDPDGNAMLLPVDDSGKFIYPVTDVDGNTLPTDSSGHYVDPDGQTIPTDDSGKPVDNTGKILPTDSTGSFIYSKPKPIDSSGKEVTPVGPDGLPLSKDNEGNYVKADGSPVPINENNEYTDSQGSPLPIDPYGRVVIRPDDELQTTEYVPTEKPIVPPTDAAGNPIVVVDKDGSPLPTNSDGIHLNEEGNPIPTNAENQYVNEDGSLLPVDPEGRVHLVNPEDFTETAEATDAYGKVVYPIVDVDGELLPKDESGRHVDKKGELVPVNDFGKPLGPDGTPLAQNDKGQYVLPSDVHPDTEADQPIPTDDRGEEDVHGPEKELEVTELPTAAIGNKPTDESGKPVIVVNSDGIPLPTDAEGGYVDPQGQPVPTNSDNQYVGPDGSPLPTDQYNNVIMPSGDEVVGKTLPTDSYGKQVYPVVDSDGTLLPTDETGRHVGPNGEPIPVDDFGRPTRPDGSLLPQDSDGRYVNQPPANLPTDSSGKPLVVIGPDGAPLQKDSEGNYVQPDGAPVPTSSDHEYVGPDGEPLPTNSDGQVVLSAEDATGKTLPTDSYGRQVYPVVDPQGNLLPTDETGRHTGPNNEPIQVDDSGRPLKPDGSLFRENDAGQYVFEPALGPTSASGNPIVVVGPDGQPLQKNDQGQYIKPDGQPIPTNAANEYVAPDGSPLPTNVDGTVILQSDQEPAPQTLPTDETGREVYPVVDADNRPLPTDDSGRYLSPDGELIPIDELGRPMSSDGTVLPQNDKGHYIMSSDKAGTLLPSELPDQDHTADSYLTSTAIVRPTDRDGNPAVIVGPDGNPLPKNDNGDYIMEDGSPVPTNADLQYVDPQGSVLPVDPEGQFVWNAGEDDTPKTLPTDDSGREIHPVVNPQGVPWPTDVTGRHVDHQGELIPVDDYGRPIGPDGTVLPTNEEGHYVFKPDVKPTDPTGREIIVVGPDGTPLTTDDKGKFIDKDNQPIPTNAANEYVGPDGSPLPTTSEGNVIFGADSLPEVKTLPTDDTGKLIYPIVNPDGSPVSTDSTQRYVDDSGELIPVDESGRPLDKDGQLLPTDATGNYIFRSDDTPQTPHSSTQEVGPDGQPVVTELPTDSTGGRPTDESGKPVIVVNSDGIPLPTDAEGGYVDPQGQPVPTNSDNQYVGPDGSPLPTDQYNNVIMPSGDEVVGKTLPTDSYGKQVYPVVDSDGTLLPTDETGRHVGPNGEPIPVDDFGRPTRPDGSLLPQDSDGRYVNQPPANLPTDSSGKPLVVIGPDGAPLQKDSEGNYVQPDGALVPTSSDHEYVGPDGEPLPTNSDGQVVLSAEDATGKTLPTDSYGRQVYPVVDPQGNLLPTDETGRHIGPNNEPIQVDDSGKPTNADGTLLPRDSEGRYVFTPIVGPTDSTGRPIIAVGPDGTPLSKNTEGKYVDPDGVPVPTNSANEFVGPDGSPLPTNAEGQVVIGADSEVEPKTLPTDDTGKDVHPVIDVNGDLLPTDSSGRHVKPDGQLLETDDYGRPLKEDGTLLPTDSAGNYIYTAETPKVVDDQGKPVVVVGADGLPLETNSDGQFVGPDGTPVKVENNHYVNADGEILPTNENGQVVLSPEKELEPKVLPTDKAGTVVYPIVDKNSHPLPKNAEGRFINKEGELIPLDEFSRPLGPDGTPLPKNENGKYVHPDSFPARPTDATGNVIPVVGKDGQPLPIDSEGNYVGPDNEPIKVNDELKYVDDSGNLLPINENGEAIYDSSAKTLPTDDSGRKIYPIVSADGLPLPTDYTGHYTDDRGDIIPLDDYGRPLSPDGSLLPQNEQGQYVHGEDTVVSTKPTDPSGNPVTVVDGNGSPLPTDSAGNYIYSDGSPIPTNSANQYVGPDGSPLPFNPEGQVVVGAVTEPEGRTLPTDDTGKVVYPIVRPDGSLLPTDSTGRYIDRYGEQIPVNDFGKPINKNTGEVLPTDNYDQYIFHDGKPSHSSGLPISVVDKAGNLLPTDETGNFVLDDGSPIPTNDQLQYLGPDGSPLPFNEENKAVHPGAEEKETVLPTDEDGKFLYPIVRPDGTPLETDSSGRYLDNRGEPIPIDDFGRPLGKDKQLLPRLNDKTFVYSGGVILPTDSTGTLIKVVDPDGQPLPTSIDGLYVGKDGNVIPTDDDNNYIGSDGVLLPVDEGKIVYKDETSAVSDKSGRVPLPVVDENGTLRPTNPTGLYVDFNNVPLEVDEYGIPHYADGTPLKQDDNGNYVYQDQRAKESKHCYVDRYIEMILVVDTSENTKILEYRLMKETIKSFLKENFDLGENKVRLGLIKYGSQVDVPVALGDYSNAGELLSRIGDARRLKGSAQLGEALRDTVSEFKISGAKDSAKVVIVFKGGKSADDVELPSTELRNNGAHVFVVTAGEVDSDNVLITGDEENVFRFKDWKSLEPSHLGPIADKICALTPESQSAPTAWPIRPTRPATTGQTRECSTVEYEVDLVVLLDSSKFTQEEFTTTLESVGTLVDESFDLAPDVVRVGFIVYSDKVSVPVALGHYEDKIELLEKIQESELVEGTAIALKGLDAARQQFRLHGRGGVAKVVLMITNGNYRGNGQQFAQELRDTHDIQLFVLGINPSQARLPSLQRLVGVEYAKERLLTINNIDDISSKIDFIRSSLCGRISQTTVGGDDYDTTMSHRTTKRDVTKIPLSEQKEPCDEKGKMTVNIVIDSNGGAQDQQEIDNVKFVVQTFLDEKYADDEPAKKPLVNLININSQDKTILHSRSGVPVDNLYNEMSDIFDEAVKENEAIREKLPNCQH</sequence>
<dbReference type="Pfam" id="PF00092">
    <property type="entry name" value="VWA"/>
    <property type="match status" value="2"/>
</dbReference>
<feature type="region of interest" description="Disordered" evidence="3">
    <location>
        <begin position="2292"/>
        <end position="2330"/>
    </location>
</feature>
<feature type="domain" description="VWFA" evidence="4">
    <location>
        <begin position="5092"/>
        <end position="5269"/>
    </location>
</feature>
<organism evidence="7 8">
    <name type="scientific">Bursaphelenchus okinawaensis</name>
    <dbReference type="NCBI Taxonomy" id="465554"/>
    <lineage>
        <taxon>Eukaryota</taxon>
        <taxon>Metazoa</taxon>
        <taxon>Ecdysozoa</taxon>
        <taxon>Nematoda</taxon>
        <taxon>Chromadorea</taxon>
        <taxon>Rhabditida</taxon>
        <taxon>Tylenchina</taxon>
        <taxon>Tylenchomorpha</taxon>
        <taxon>Aphelenchoidea</taxon>
        <taxon>Aphelenchoididae</taxon>
        <taxon>Bursaphelenchus</taxon>
    </lineage>
</organism>
<dbReference type="Gene3D" id="2.10.25.10">
    <property type="entry name" value="Laminin"/>
    <property type="match status" value="2"/>
</dbReference>
<feature type="region of interest" description="Disordered" evidence="3">
    <location>
        <begin position="3242"/>
        <end position="3264"/>
    </location>
</feature>
<feature type="domain" description="Ig-like" evidence="5">
    <location>
        <begin position="1499"/>
        <end position="1575"/>
    </location>
</feature>
<feature type="domain" description="Ig-like" evidence="5">
    <location>
        <begin position="681"/>
        <end position="775"/>
    </location>
</feature>
<feature type="region of interest" description="Disordered" evidence="3">
    <location>
        <begin position="4680"/>
        <end position="4713"/>
    </location>
</feature>
<dbReference type="InterPro" id="IPR036179">
    <property type="entry name" value="Ig-like_dom_sf"/>
</dbReference>
<reference evidence="7" key="1">
    <citation type="submission" date="2020-09" db="EMBL/GenBank/DDBJ databases">
        <authorList>
            <person name="Kikuchi T."/>
        </authorList>
    </citation>
    <scope>NUCLEOTIDE SEQUENCE</scope>
    <source>
        <strain evidence="7">SH1</strain>
    </source>
</reference>
<dbReference type="EMBL" id="CAJFCW020000003">
    <property type="protein sequence ID" value="CAG9104570.1"/>
    <property type="molecule type" value="Genomic_DNA"/>
</dbReference>
<feature type="compositionally biased region" description="Basic and acidic residues" evidence="3">
    <location>
        <begin position="3613"/>
        <end position="3624"/>
    </location>
</feature>
<feature type="region of interest" description="Disordered" evidence="3">
    <location>
        <begin position="2162"/>
        <end position="2181"/>
    </location>
</feature>
<evidence type="ECO:0000259" key="5">
    <source>
        <dbReference type="PROSITE" id="PS50835"/>
    </source>
</evidence>
<feature type="domain" description="Fibronectin type-III" evidence="6">
    <location>
        <begin position="992"/>
        <end position="1090"/>
    </location>
</feature>
<dbReference type="Gene3D" id="2.60.40.10">
    <property type="entry name" value="Immunoglobulins"/>
    <property type="match status" value="16"/>
</dbReference>
<feature type="domain" description="Ig-like" evidence="5">
    <location>
        <begin position="307"/>
        <end position="392"/>
    </location>
</feature>
<feature type="region of interest" description="Disordered" evidence="3">
    <location>
        <begin position="3605"/>
        <end position="3648"/>
    </location>
</feature>
<feature type="region of interest" description="Disordered" evidence="3">
    <location>
        <begin position="2925"/>
        <end position="3019"/>
    </location>
</feature>
<evidence type="ECO:0000313" key="8">
    <source>
        <dbReference type="Proteomes" id="UP000614601"/>
    </source>
</evidence>
<feature type="region of interest" description="Disordered" evidence="3">
    <location>
        <begin position="3032"/>
        <end position="3051"/>
    </location>
</feature>
<feature type="compositionally biased region" description="Basic and acidic residues" evidence="3">
    <location>
        <begin position="2925"/>
        <end position="2938"/>
    </location>
</feature>
<dbReference type="SMART" id="SM00409">
    <property type="entry name" value="IG"/>
    <property type="match status" value="6"/>
</dbReference>
<evidence type="ECO:0000259" key="6">
    <source>
        <dbReference type="PROSITE" id="PS50853"/>
    </source>
</evidence>
<dbReference type="InterPro" id="IPR013151">
    <property type="entry name" value="Immunoglobulin_dom"/>
</dbReference>
<feature type="region of interest" description="Disordered" evidence="3">
    <location>
        <begin position="2408"/>
        <end position="2447"/>
    </location>
</feature>
<dbReference type="InterPro" id="IPR003599">
    <property type="entry name" value="Ig_sub"/>
</dbReference>